<evidence type="ECO:0008006" key="4">
    <source>
        <dbReference type="Google" id="ProtNLM"/>
    </source>
</evidence>
<dbReference type="Pfam" id="PF13489">
    <property type="entry name" value="Methyltransf_23"/>
    <property type="match status" value="1"/>
</dbReference>
<dbReference type="InterPro" id="IPR029063">
    <property type="entry name" value="SAM-dependent_MTases_sf"/>
</dbReference>
<proteinExistence type="predicted"/>
<name>A0A1F7IHD2_9BACT</name>
<gene>
    <name evidence="2" type="ORF">A3A74_01025</name>
</gene>
<dbReference type="STRING" id="1802055.A3A74_01025"/>
<protein>
    <recommendedName>
        <fullName evidence="4">Methyltransferase type 12 domain-containing protein</fullName>
    </recommendedName>
</protein>
<organism evidence="2 3">
    <name type="scientific">Candidatus Roizmanbacteria bacterium RIFCSPLOWO2_01_FULL_35_13</name>
    <dbReference type="NCBI Taxonomy" id="1802055"/>
    <lineage>
        <taxon>Bacteria</taxon>
        <taxon>Candidatus Roizmaniibacteriota</taxon>
    </lineage>
</organism>
<evidence type="ECO:0000313" key="3">
    <source>
        <dbReference type="Proteomes" id="UP000179270"/>
    </source>
</evidence>
<evidence type="ECO:0000256" key="1">
    <source>
        <dbReference type="SAM" id="Phobius"/>
    </source>
</evidence>
<comment type="caution">
    <text evidence="2">The sequence shown here is derived from an EMBL/GenBank/DDBJ whole genome shotgun (WGS) entry which is preliminary data.</text>
</comment>
<dbReference type="SUPFAM" id="SSF53335">
    <property type="entry name" value="S-adenosyl-L-methionine-dependent methyltransferases"/>
    <property type="match status" value="1"/>
</dbReference>
<sequence>MRIEKAVQIYECLDCQLGFVEQNVSSLTRSYKDDTNGFYDFEGYREKENKLKKRFGSLIEEIIKYKKSGNVLDVGAGFGLFSSILTKNGKYQIDILEPNVERFYLRFISYNFYKTTLAKFLTLTKLRDRGDLSIKRQGKLYDVIILMDVIEHLENPLVNLKKLKLLLAPGGILIIQTPNYKSLMARICKDWAWWMIEDHKFFFSPKSLQKILYKAGFKSEYFMTYEDWYDFKKNLDGNFTGIKNNPLKKLIKGLFFSLFFPFYFLFRKMIWRLGYGGLMFVIAKKDWRLH</sequence>
<reference evidence="2 3" key="1">
    <citation type="journal article" date="2016" name="Nat. Commun.">
        <title>Thousands of microbial genomes shed light on interconnected biogeochemical processes in an aquifer system.</title>
        <authorList>
            <person name="Anantharaman K."/>
            <person name="Brown C.T."/>
            <person name="Hug L.A."/>
            <person name="Sharon I."/>
            <person name="Castelle C.J."/>
            <person name="Probst A.J."/>
            <person name="Thomas B.C."/>
            <person name="Singh A."/>
            <person name="Wilkins M.J."/>
            <person name="Karaoz U."/>
            <person name="Brodie E.L."/>
            <person name="Williams K.H."/>
            <person name="Hubbard S.S."/>
            <person name="Banfield J.F."/>
        </authorList>
    </citation>
    <scope>NUCLEOTIDE SEQUENCE [LARGE SCALE GENOMIC DNA]</scope>
</reference>
<keyword evidence="1" id="KW-0472">Membrane</keyword>
<keyword evidence="1" id="KW-0812">Transmembrane</keyword>
<keyword evidence="1" id="KW-1133">Transmembrane helix</keyword>
<dbReference type="EMBL" id="MGAF01000004">
    <property type="protein sequence ID" value="OGK42780.1"/>
    <property type="molecule type" value="Genomic_DNA"/>
</dbReference>
<accession>A0A1F7IHD2</accession>
<dbReference type="PANTHER" id="PTHR43861:SF6">
    <property type="entry name" value="METHYLTRANSFERASE TYPE 11"/>
    <property type="match status" value="1"/>
</dbReference>
<dbReference type="Gene3D" id="3.40.50.150">
    <property type="entry name" value="Vaccinia Virus protein VP39"/>
    <property type="match status" value="1"/>
</dbReference>
<dbReference type="AlphaFoldDB" id="A0A1F7IHD2"/>
<dbReference type="PANTHER" id="PTHR43861">
    <property type="entry name" value="TRANS-ACONITATE 2-METHYLTRANSFERASE-RELATED"/>
    <property type="match status" value="1"/>
</dbReference>
<evidence type="ECO:0000313" key="2">
    <source>
        <dbReference type="EMBL" id="OGK42780.1"/>
    </source>
</evidence>
<feature type="transmembrane region" description="Helical" evidence="1">
    <location>
        <begin position="250"/>
        <end position="266"/>
    </location>
</feature>
<dbReference type="Proteomes" id="UP000179270">
    <property type="component" value="Unassembled WGS sequence"/>
</dbReference>